<dbReference type="InterPro" id="IPR010982">
    <property type="entry name" value="Lambda_DNA-bd_dom_sf"/>
</dbReference>
<organism evidence="1 2">
    <name type="scientific">Mycolicibacterium frederiksbergense</name>
    <dbReference type="NCBI Taxonomy" id="117567"/>
    <lineage>
        <taxon>Bacteria</taxon>
        <taxon>Bacillati</taxon>
        <taxon>Actinomycetota</taxon>
        <taxon>Actinomycetes</taxon>
        <taxon>Mycobacteriales</taxon>
        <taxon>Mycobacteriaceae</taxon>
        <taxon>Mycolicibacterium</taxon>
    </lineage>
</organism>
<dbReference type="EMBL" id="JARXVE010000016">
    <property type="protein sequence ID" value="MDH6199248.1"/>
    <property type="molecule type" value="Genomic_DNA"/>
</dbReference>
<proteinExistence type="predicted"/>
<keyword evidence="2" id="KW-1185">Reference proteome</keyword>
<evidence type="ECO:0000313" key="2">
    <source>
        <dbReference type="Proteomes" id="UP001160130"/>
    </source>
</evidence>
<dbReference type="Gene3D" id="1.10.260.40">
    <property type="entry name" value="lambda repressor-like DNA-binding domains"/>
    <property type="match status" value="1"/>
</dbReference>
<dbReference type="Proteomes" id="UP001160130">
    <property type="component" value="Unassembled WGS sequence"/>
</dbReference>
<dbReference type="RefSeq" id="WP_280835794.1">
    <property type="nucleotide sequence ID" value="NZ_JARXVE010000016.1"/>
</dbReference>
<accession>A0ABT6L8P1</accession>
<evidence type="ECO:0000313" key="1">
    <source>
        <dbReference type="EMBL" id="MDH6199248.1"/>
    </source>
</evidence>
<protein>
    <submittedName>
        <fullName evidence="1">Ribosome-binding protein aMBF1 (Putative translation factor)</fullName>
    </submittedName>
</protein>
<sequence>MSIRLNPEVLDKARRIEGLTSDEQLGGAIGKTGHTIRAWRAGTTVPNLVALMRLKQLTGIPLDQMVINTGSDRRTA</sequence>
<name>A0ABT6L8P1_9MYCO</name>
<comment type="caution">
    <text evidence="1">The sequence shown here is derived from an EMBL/GenBank/DDBJ whole genome shotgun (WGS) entry which is preliminary data.</text>
</comment>
<reference evidence="1 2" key="1">
    <citation type="submission" date="2023-04" db="EMBL/GenBank/DDBJ databases">
        <title>Forest soil microbial communities from Buena Vista Peninsula, Colon Province, Panama.</title>
        <authorList>
            <person name="Bouskill N."/>
        </authorList>
    </citation>
    <scope>NUCLEOTIDE SEQUENCE [LARGE SCALE GENOMIC DNA]</scope>
    <source>
        <strain evidence="1 2">AC80</strain>
    </source>
</reference>
<gene>
    <name evidence="1" type="ORF">M2272_005916</name>
</gene>
<dbReference type="SUPFAM" id="SSF47413">
    <property type="entry name" value="lambda repressor-like DNA-binding domains"/>
    <property type="match status" value="1"/>
</dbReference>